<reference evidence="2" key="1">
    <citation type="submission" date="2021-02" db="EMBL/GenBank/DDBJ databases">
        <authorList>
            <person name="Nowell W R."/>
        </authorList>
    </citation>
    <scope>NUCLEOTIDE SEQUENCE</scope>
</reference>
<dbReference type="Proteomes" id="UP000681967">
    <property type="component" value="Unassembled WGS sequence"/>
</dbReference>
<accession>A0A8S3GC52</accession>
<evidence type="ECO:0000256" key="1">
    <source>
        <dbReference type="SAM" id="Coils"/>
    </source>
</evidence>
<evidence type="ECO:0000313" key="3">
    <source>
        <dbReference type="Proteomes" id="UP000681967"/>
    </source>
</evidence>
<keyword evidence="1" id="KW-0175">Coiled coil</keyword>
<protein>
    <submittedName>
        <fullName evidence="2">Uncharacterized protein</fullName>
    </submittedName>
</protein>
<name>A0A8S3GC52_9BILA</name>
<feature type="coiled-coil region" evidence="1">
    <location>
        <begin position="14"/>
        <end position="41"/>
    </location>
</feature>
<dbReference type="EMBL" id="CAJOBH010264562">
    <property type="protein sequence ID" value="CAF5159663.1"/>
    <property type="molecule type" value="Genomic_DNA"/>
</dbReference>
<comment type="caution">
    <text evidence="2">The sequence shown here is derived from an EMBL/GenBank/DDBJ whole genome shotgun (WGS) entry which is preliminary data.</text>
</comment>
<gene>
    <name evidence="2" type="ORF">BYL167_LOCUS74210</name>
</gene>
<organism evidence="2 3">
    <name type="scientific">Rotaria magnacalcarata</name>
    <dbReference type="NCBI Taxonomy" id="392030"/>
    <lineage>
        <taxon>Eukaryota</taxon>
        <taxon>Metazoa</taxon>
        <taxon>Spiralia</taxon>
        <taxon>Gnathifera</taxon>
        <taxon>Rotifera</taxon>
        <taxon>Eurotatoria</taxon>
        <taxon>Bdelloidea</taxon>
        <taxon>Philodinida</taxon>
        <taxon>Philodinidae</taxon>
        <taxon>Rotaria</taxon>
    </lineage>
</organism>
<dbReference type="AlphaFoldDB" id="A0A8S3GC52"/>
<sequence>MSTAELMDIIAYLNKAKTQTIPDLEKRLVQAKDELIFLLDNTELPPADLRLNTNMFSWIERMPAAFEEHASIAKEKTEQFKEALTVNYSN</sequence>
<proteinExistence type="predicted"/>
<evidence type="ECO:0000313" key="2">
    <source>
        <dbReference type="EMBL" id="CAF5159663.1"/>
    </source>
</evidence>